<dbReference type="SUPFAM" id="SSF117839">
    <property type="entry name" value="WWE domain"/>
    <property type="match status" value="1"/>
</dbReference>
<gene>
    <name evidence="2" type="ORF">MGAL_10B081819</name>
</gene>
<evidence type="ECO:0000313" key="3">
    <source>
        <dbReference type="Proteomes" id="UP000596742"/>
    </source>
</evidence>
<dbReference type="EMBL" id="UYJE01003887">
    <property type="protein sequence ID" value="VDI23193.1"/>
    <property type="molecule type" value="Genomic_DNA"/>
</dbReference>
<evidence type="ECO:0000259" key="1">
    <source>
        <dbReference type="PROSITE" id="PS50918"/>
    </source>
</evidence>
<dbReference type="InterPro" id="IPR037197">
    <property type="entry name" value="WWE_dom_sf"/>
</dbReference>
<dbReference type="InterPro" id="IPR004170">
    <property type="entry name" value="WWE_dom"/>
</dbReference>
<evidence type="ECO:0000313" key="2">
    <source>
        <dbReference type="EMBL" id="VDI23193.1"/>
    </source>
</evidence>
<dbReference type="PROSITE" id="PS50918">
    <property type="entry name" value="WWE"/>
    <property type="match status" value="1"/>
</dbReference>
<keyword evidence="3" id="KW-1185">Reference proteome</keyword>
<reference evidence="2" key="1">
    <citation type="submission" date="2018-11" db="EMBL/GenBank/DDBJ databases">
        <authorList>
            <person name="Alioto T."/>
            <person name="Alioto T."/>
        </authorList>
    </citation>
    <scope>NUCLEOTIDE SEQUENCE</scope>
</reference>
<dbReference type="Gene3D" id="3.30.720.50">
    <property type="match status" value="1"/>
</dbReference>
<dbReference type="Pfam" id="PF02825">
    <property type="entry name" value="WWE"/>
    <property type="match status" value="1"/>
</dbReference>
<protein>
    <recommendedName>
        <fullName evidence="1">WWE domain-containing protein</fullName>
    </recommendedName>
</protein>
<organism evidence="2 3">
    <name type="scientific">Mytilus galloprovincialis</name>
    <name type="common">Mediterranean mussel</name>
    <dbReference type="NCBI Taxonomy" id="29158"/>
    <lineage>
        <taxon>Eukaryota</taxon>
        <taxon>Metazoa</taxon>
        <taxon>Spiralia</taxon>
        <taxon>Lophotrochozoa</taxon>
        <taxon>Mollusca</taxon>
        <taxon>Bivalvia</taxon>
        <taxon>Autobranchia</taxon>
        <taxon>Pteriomorphia</taxon>
        <taxon>Mytilida</taxon>
        <taxon>Mytiloidea</taxon>
        <taxon>Mytilidae</taxon>
        <taxon>Mytilinae</taxon>
        <taxon>Mytilus</taxon>
    </lineage>
</organism>
<accession>A0A8B6DRF7</accession>
<name>A0A8B6DRF7_MYTGA</name>
<sequence>MPYVESKRSVYSEQRFRNTEPGKYRNTSETIFTNECEKEDYLIPLYSDTSVSAIWEYQKGSQWMKYPSGINVKIEKAYQRKKTGKIIIEMDRTTYIVIFSRMIQANVNNKTEMAVRRKD</sequence>
<dbReference type="Proteomes" id="UP000596742">
    <property type="component" value="Unassembled WGS sequence"/>
</dbReference>
<feature type="domain" description="WWE" evidence="1">
    <location>
        <begin position="41"/>
        <end position="117"/>
    </location>
</feature>
<dbReference type="AlphaFoldDB" id="A0A8B6DRF7"/>
<dbReference type="OrthoDB" id="6099326at2759"/>
<proteinExistence type="predicted"/>
<comment type="caution">
    <text evidence="2">The sequence shown here is derived from an EMBL/GenBank/DDBJ whole genome shotgun (WGS) entry which is preliminary data.</text>
</comment>